<dbReference type="PRINTS" id="PR00385">
    <property type="entry name" value="P450"/>
</dbReference>
<dbReference type="PROSITE" id="PS00086">
    <property type="entry name" value="CYTOCHROME_P450"/>
    <property type="match status" value="1"/>
</dbReference>
<evidence type="ECO:0000256" key="8">
    <source>
        <dbReference type="PIRSR" id="PIRSR602401-1"/>
    </source>
</evidence>
<dbReference type="PANTHER" id="PTHR24296">
    <property type="entry name" value="CYTOCHROME P450"/>
    <property type="match status" value="1"/>
</dbReference>
<protein>
    <submittedName>
        <fullName evidence="10">Cytochrome P450 96A57</fullName>
    </submittedName>
</protein>
<dbReference type="PRINTS" id="PR00463">
    <property type="entry name" value="EP450I"/>
</dbReference>
<keyword evidence="3 8" id="KW-0349">Heme</keyword>
<comment type="similarity">
    <text evidence="2 9">Belongs to the cytochrome P450 family.</text>
</comment>
<dbReference type="GO" id="GO:0020037">
    <property type="term" value="F:heme binding"/>
    <property type="evidence" value="ECO:0007669"/>
    <property type="project" value="InterPro"/>
</dbReference>
<dbReference type="EMBL" id="MT145688">
    <property type="protein sequence ID" value="QWK52244.1"/>
    <property type="molecule type" value="Genomic_DNA"/>
</dbReference>
<keyword evidence="6 8" id="KW-0408">Iron</keyword>
<evidence type="ECO:0000256" key="9">
    <source>
        <dbReference type="RuleBase" id="RU000461"/>
    </source>
</evidence>
<evidence type="ECO:0000313" key="10">
    <source>
        <dbReference type="EMBL" id="QWK52244.1"/>
    </source>
</evidence>
<comment type="cofactor">
    <cofactor evidence="1 8">
        <name>heme</name>
        <dbReference type="ChEBI" id="CHEBI:30413"/>
    </cofactor>
</comment>
<evidence type="ECO:0000256" key="1">
    <source>
        <dbReference type="ARBA" id="ARBA00001971"/>
    </source>
</evidence>
<reference evidence="10" key="1">
    <citation type="submission" date="2020-03" db="EMBL/GenBank/DDBJ databases">
        <title>An insight into accumulation patterns and metabolic pathway genes of glucosinolates in Isatis indigotica.</title>
        <authorList>
            <person name="Zhang T."/>
            <person name="Hu X."/>
            <person name="Yang S."/>
        </authorList>
    </citation>
    <scope>NUCLEOTIDE SEQUENCE</scope>
</reference>
<keyword evidence="5 9" id="KW-0560">Oxidoreductase</keyword>
<evidence type="ECO:0000256" key="3">
    <source>
        <dbReference type="ARBA" id="ARBA00022617"/>
    </source>
</evidence>
<sequence length="471" mass="54161">MLPGVLVRLNRIYDCSVEVFENSNLTFSFKGPWFAGMDTLTTVDPINIHHIMSSNFSNYIKGPEFQEVFDVFGDGFINVDSDIWKNLRKSSQIMFNHQGFQRLSMNTARSKIKDGIFPLFDQFSEEGRILDLQDVFERFMLDTTFILVTGSDPRSLATDTPKADFAKALDDVGEVLLYRHITPRFLWKLQKWMGIGKERMMIEASATLDRVCAEYISTKRKEIRSQETYADQSNGEDIITSYIKLDTTKYKFLNTGDDKFLRDMIVNLSIGGKESTATALTWFFWLLIENPKVVTKIHQEMNTNLPKSESNKERLSIGNIEYLNKLDYMHGALYEAMRLYPPAPFERKSPIKQDVLPSGHKVKANSRIMIFTYALGRMKSVWGEDAMEFKPERWISESGGLRHEPAFKFFSFNAGPRTCLGKNLAMNLMKIVVVEVLQNYDFKIVHGQKIEPVPGLTLHMRHGLRVTVSKK</sequence>
<gene>
    <name evidence="10" type="primary">CYP96A57</name>
</gene>
<evidence type="ECO:0000256" key="2">
    <source>
        <dbReference type="ARBA" id="ARBA00010617"/>
    </source>
</evidence>
<dbReference type="GO" id="GO:0016705">
    <property type="term" value="F:oxidoreductase activity, acting on paired donors, with incorporation or reduction of molecular oxygen"/>
    <property type="evidence" value="ECO:0007669"/>
    <property type="project" value="InterPro"/>
</dbReference>
<evidence type="ECO:0000256" key="4">
    <source>
        <dbReference type="ARBA" id="ARBA00022723"/>
    </source>
</evidence>
<dbReference type="CDD" id="cd11064">
    <property type="entry name" value="CYP86A"/>
    <property type="match status" value="1"/>
</dbReference>
<dbReference type="GO" id="GO:0006629">
    <property type="term" value="P:lipid metabolic process"/>
    <property type="evidence" value="ECO:0007669"/>
    <property type="project" value="UniProtKB-ARBA"/>
</dbReference>
<name>A0A8F0K7A9_ISATI</name>
<dbReference type="GO" id="GO:0004497">
    <property type="term" value="F:monooxygenase activity"/>
    <property type="evidence" value="ECO:0007669"/>
    <property type="project" value="UniProtKB-KW"/>
</dbReference>
<accession>A0A8F0K7A9</accession>
<dbReference type="GO" id="GO:0005506">
    <property type="term" value="F:iron ion binding"/>
    <property type="evidence" value="ECO:0007669"/>
    <property type="project" value="InterPro"/>
</dbReference>
<feature type="binding site" description="axial binding residue" evidence="8">
    <location>
        <position position="419"/>
    </location>
    <ligand>
        <name>heme</name>
        <dbReference type="ChEBI" id="CHEBI:30413"/>
    </ligand>
    <ligandPart>
        <name>Fe</name>
        <dbReference type="ChEBI" id="CHEBI:18248"/>
    </ligandPart>
</feature>
<dbReference type="Gene3D" id="1.10.630.10">
    <property type="entry name" value="Cytochrome P450"/>
    <property type="match status" value="1"/>
</dbReference>
<dbReference type="SUPFAM" id="SSF48264">
    <property type="entry name" value="Cytochrome P450"/>
    <property type="match status" value="1"/>
</dbReference>
<dbReference type="InterPro" id="IPR002401">
    <property type="entry name" value="Cyt_P450_E_grp-I"/>
</dbReference>
<dbReference type="Pfam" id="PF00067">
    <property type="entry name" value="p450"/>
    <property type="match status" value="1"/>
</dbReference>
<dbReference type="InterPro" id="IPR036396">
    <property type="entry name" value="Cyt_P450_sf"/>
</dbReference>
<evidence type="ECO:0000256" key="7">
    <source>
        <dbReference type="ARBA" id="ARBA00023033"/>
    </source>
</evidence>
<dbReference type="AlphaFoldDB" id="A0A8F0K7A9"/>
<keyword evidence="4 8" id="KW-0479">Metal-binding</keyword>
<proteinExistence type="inferred from homology"/>
<dbReference type="InterPro" id="IPR017972">
    <property type="entry name" value="Cyt_P450_CS"/>
</dbReference>
<organism evidence="10">
    <name type="scientific">Isatis tinctoria</name>
    <name type="common">Dyer's woad</name>
    <name type="synonym">Isatis indigotica</name>
    <dbReference type="NCBI Taxonomy" id="161756"/>
    <lineage>
        <taxon>Eukaryota</taxon>
        <taxon>Viridiplantae</taxon>
        <taxon>Streptophyta</taxon>
        <taxon>Embryophyta</taxon>
        <taxon>Tracheophyta</taxon>
        <taxon>Spermatophyta</taxon>
        <taxon>Magnoliopsida</taxon>
        <taxon>eudicotyledons</taxon>
        <taxon>Gunneridae</taxon>
        <taxon>Pentapetalae</taxon>
        <taxon>rosids</taxon>
        <taxon>malvids</taxon>
        <taxon>Brassicales</taxon>
        <taxon>Brassicaceae</taxon>
        <taxon>Isatideae</taxon>
        <taxon>Isatis</taxon>
    </lineage>
</organism>
<keyword evidence="7 9" id="KW-0503">Monooxygenase</keyword>
<dbReference type="InterPro" id="IPR001128">
    <property type="entry name" value="Cyt_P450"/>
</dbReference>
<evidence type="ECO:0000256" key="5">
    <source>
        <dbReference type="ARBA" id="ARBA00023002"/>
    </source>
</evidence>
<evidence type="ECO:0000256" key="6">
    <source>
        <dbReference type="ARBA" id="ARBA00023004"/>
    </source>
</evidence>